<evidence type="ECO:0000256" key="1">
    <source>
        <dbReference type="SAM" id="MobiDB-lite"/>
    </source>
</evidence>
<comment type="caution">
    <text evidence="2">The sequence shown here is derived from an EMBL/GenBank/DDBJ whole genome shotgun (WGS) entry which is preliminary data.</text>
</comment>
<dbReference type="Proteomes" id="UP000297777">
    <property type="component" value="Unassembled WGS sequence"/>
</dbReference>
<feature type="region of interest" description="Disordered" evidence="1">
    <location>
        <begin position="202"/>
        <end position="231"/>
    </location>
</feature>
<reference evidence="2 3" key="1">
    <citation type="submission" date="2017-12" db="EMBL/GenBank/DDBJ databases">
        <title>Comparative genomics of Botrytis spp.</title>
        <authorList>
            <person name="Valero-Jimenez C.A."/>
            <person name="Tapia P."/>
            <person name="Veloso J."/>
            <person name="Silva-Moreno E."/>
            <person name="Staats M."/>
            <person name="Valdes J.H."/>
            <person name="Van Kan J.A.L."/>
        </authorList>
    </citation>
    <scope>NUCLEOTIDE SEQUENCE [LARGE SCALE GENOMIC DNA]</scope>
    <source>
        <strain evidence="2 3">Bt9001</strain>
    </source>
</reference>
<gene>
    <name evidence="2" type="ORF">BTUL_0269g00110</name>
</gene>
<keyword evidence="3" id="KW-1185">Reference proteome</keyword>
<evidence type="ECO:0000313" key="2">
    <source>
        <dbReference type="EMBL" id="TGO07528.1"/>
    </source>
</evidence>
<dbReference type="OrthoDB" id="3528578at2759"/>
<organism evidence="2 3">
    <name type="scientific">Botrytis tulipae</name>
    <dbReference type="NCBI Taxonomy" id="87230"/>
    <lineage>
        <taxon>Eukaryota</taxon>
        <taxon>Fungi</taxon>
        <taxon>Dikarya</taxon>
        <taxon>Ascomycota</taxon>
        <taxon>Pezizomycotina</taxon>
        <taxon>Leotiomycetes</taxon>
        <taxon>Helotiales</taxon>
        <taxon>Sclerotiniaceae</taxon>
        <taxon>Botrytis</taxon>
    </lineage>
</organism>
<sequence length="372" mass="41631">MDFQAYSDEAPMQIPMLKLKHHSAFSWEEGSIEQRGFTKEEILSLQVIEAVTKKAARLFGIDLGTPSTILHGAGLTLSISFADKIADAHIYRRTTEEKDSRGIFPKDAAVDGSEAEMRGKSKSTCGLCELDPTVSIKNSERSWANFSALLKHQYSGFHAPKLRNVYDTIQSDVTEQDLTIEKTGGNSKTTGTVPQQLIEFKNTDVSSNGRAENGTDKRNLKPPKPSKNDDTWCTWFRDPEYTNALERPTFSFSEVITDRYVEQNQMPRVNNEECNSVVPPSFVSSECLEEVPPDHNFLSSPEQSIEAPCPIHELDRILTRGSAPRVTTGKFVEPQPNLINFEDSTSETRSTEDCQDPWKLFRETGGTLLDSL</sequence>
<protein>
    <submittedName>
        <fullName evidence="2">Uncharacterized protein</fullName>
    </submittedName>
</protein>
<proteinExistence type="predicted"/>
<dbReference type="AlphaFoldDB" id="A0A4Z1EAD6"/>
<dbReference type="EMBL" id="PQXH01000268">
    <property type="protein sequence ID" value="TGO07528.1"/>
    <property type="molecule type" value="Genomic_DNA"/>
</dbReference>
<name>A0A4Z1EAD6_9HELO</name>
<accession>A0A4Z1EAD6</accession>
<evidence type="ECO:0000313" key="3">
    <source>
        <dbReference type="Proteomes" id="UP000297777"/>
    </source>
</evidence>